<dbReference type="InterPro" id="IPR001087">
    <property type="entry name" value="GDSL"/>
</dbReference>
<keyword evidence="2" id="KW-0732">Signal</keyword>
<evidence type="ECO:0000313" key="3">
    <source>
        <dbReference type="EMBL" id="KAG6757843.1"/>
    </source>
</evidence>
<dbReference type="GO" id="GO:0016788">
    <property type="term" value="F:hydrolase activity, acting on ester bonds"/>
    <property type="evidence" value="ECO:0007669"/>
    <property type="project" value="InterPro"/>
</dbReference>
<dbReference type="InterPro" id="IPR051238">
    <property type="entry name" value="GDSL_esterase/lipase"/>
</dbReference>
<dbReference type="InterPro" id="IPR035669">
    <property type="entry name" value="SGNH_plant_lipase-like"/>
</dbReference>
<proteinExistence type="inferred from homology"/>
<evidence type="ECO:0008006" key="5">
    <source>
        <dbReference type="Google" id="ProtNLM"/>
    </source>
</evidence>
<protein>
    <recommendedName>
        <fullName evidence="5">GDSL esterase/lipase</fullName>
    </recommendedName>
</protein>
<gene>
    <name evidence="3" type="ORF">POTOM_038169</name>
</gene>
<organism evidence="3 4">
    <name type="scientific">Populus tomentosa</name>
    <name type="common">Chinese white poplar</name>
    <dbReference type="NCBI Taxonomy" id="118781"/>
    <lineage>
        <taxon>Eukaryota</taxon>
        <taxon>Viridiplantae</taxon>
        <taxon>Streptophyta</taxon>
        <taxon>Embryophyta</taxon>
        <taxon>Tracheophyta</taxon>
        <taxon>Spermatophyta</taxon>
        <taxon>Magnoliopsida</taxon>
        <taxon>eudicotyledons</taxon>
        <taxon>Gunneridae</taxon>
        <taxon>Pentapetalae</taxon>
        <taxon>rosids</taxon>
        <taxon>fabids</taxon>
        <taxon>Malpighiales</taxon>
        <taxon>Salicaceae</taxon>
        <taxon>Saliceae</taxon>
        <taxon>Populus</taxon>
    </lineage>
</organism>
<dbReference type="CDD" id="cd01837">
    <property type="entry name" value="SGNH_plant_lipase_like"/>
    <property type="match status" value="1"/>
</dbReference>
<accession>A0A8X7YRW4</accession>
<feature type="signal peptide" evidence="2">
    <location>
        <begin position="1"/>
        <end position="26"/>
    </location>
</feature>
<reference evidence="3" key="1">
    <citation type="journal article" date="2020" name="bioRxiv">
        <title>Hybrid origin of Populus tomentosa Carr. identified through genome sequencing and phylogenomic analysis.</title>
        <authorList>
            <person name="An X."/>
            <person name="Gao K."/>
            <person name="Chen Z."/>
            <person name="Li J."/>
            <person name="Yang X."/>
            <person name="Yang X."/>
            <person name="Zhou J."/>
            <person name="Guo T."/>
            <person name="Zhao T."/>
            <person name="Huang S."/>
            <person name="Miao D."/>
            <person name="Khan W.U."/>
            <person name="Rao P."/>
            <person name="Ye M."/>
            <person name="Lei B."/>
            <person name="Liao W."/>
            <person name="Wang J."/>
            <person name="Ji L."/>
            <person name="Li Y."/>
            <person name="Guo B."/>
            <person name="Mustafa N.S."/>
            <person name="Li S."/>
            <person name="Yun Q."/>
            <person name="Keller S.R."/>
            <person name="Mao J."/>
            <person name="Zhang R."/>
            <person name="Strauss S.H."/>
        </authorList>
    </citation>
    <scope>NUCLEOTIDE SEQUENCE</scope>
    <source>
        <strain evidence="3">GM15</strain>
        <tissue evidence="3">Leaf</tissue>
    </source>
</reference>
<feature type="chain" id="PRO_5036497897" description="GDSL esterase/lipase" evidence="2">
    <location>
        <begin position="27"/>
        <end position="375"/>
    </location>
</feature>
<dbReference type="AlphaFoldDB" id="A0A8X7YRW4"/>
<dbReference type="PANTHER" id="PTHR45650">
    <property type="entry name" value="GDSL-LIKE LIPASE/ACYLHYDROLASE-RELATED"/>
    <property type="match status" value="1"/>
</dbReference>
<name>A0A8X7YRW4_POPTO</name>
<sequence>MVKSLILCSVSVSLLLLFQLFSICDNAKNTKLVPALYIFGDSTVDAGNNNNLSTTARAISLPYGIDFNHTATGRFTNGLTVPDYFARFLGLPFAPPYMNLSELERRTTTTGLNFASASSGILPETGSFTGSPLTLDNQTDLFKITAKTLDVQNIKVHLAKSIFFISVGSNDYIMNYRNIASKMNKLFSPDYFAKFLAEELVKRLKKLYLIGARKFVVTGLGPVGCIPAIAKSTPHEGDCAESFNQALLSYNKELFMKLSKLQSQLYGSFFVHTDTFKFLHELKENKEKYGEARLASSSVIILPVPQTHFCSSITGITDTQNACWDGKHDPCAVRDRYIYFDSAHPSQITNSIFAGRCFSESSICTPMNVMQLVSA</sequence>
<dbReference type="OrthoDB" id="832835at2759"/>
<comment type="caution">
    <text evidence="3">The sequence shown here is derived from an EMBL/GenBank/DDBJ whole genome shotgun (WGS) entry which is preliminary data.</text>
</comment>
<evidence type="ECO:0000256" key="1">
    <source>
        <dbReference type="ARBA" id="ARBA00008668"/>
    </source>
</evidence>
<evidence type="ECO:0000313" key="4">
    <source>
        <dbReference type="Proteomes" id="UP000886885"/>
    </source>
</evidence>
<comment type="similarity">
    <text evidence="1">Belongs to the 'GDSL' lipolytic enzyme family.</text>
</comment>
<keyword evidence="4" id="KW-1185">Reference proteome</keyword>
<dbReference type="EMBL" id="JAAWWB010000020">
    <property type="protein sequence ID" value="KAG6757843.1"/>
    <property type="molecule type" value="Genomic_DNA"/>
</dbReference>
<evidence type="ECO:0000256" key="2">
    <source>
        <dbReference type="SAM" id="SignalP"/>
    </source>
</evidence>
<dbReference type="Pfam" id="PF00657">
    <property type="entry name" value="Lipase_GDSL"/>
    <property type="match status" value="1"/>
</dbReference>
<dbReference type="PANTHER" id="PTHR45650:SF14">
    <property type="entry name" value="GDSL ESTERASE_LIPASE 7-LIKE"/>
    <property type="match status" value="1"/>
</dbReference>
<dbReference type="Proteomes" id="UP000886885">
    <property type="component" value="Chromosome 10D"/>
</dbReference>